<dbReference type="Gene3D" id="1.10.10.10">
    <property type="entry name" value="Winged helix-like DNA-binding domain superfamily/Winged helix DNA-binding domain"/>
    <property type="match status" value="1"/>
</dbReference>
<keyword evidence="6" id="KW-1185">Reference proteome</keyword>
<proteinExistence type="predicted"/>
<dbReference type="SMART" id="SM00421">
    <property type="entry name" value="HTH_LUXR"/>
    <property type="match status" value="1"/>
</dbReference>
<dbReference type="PANTHER" id="PTHR44688:SF16">
    <property type="entry name" value="DNA-BINDING TRANSCRIPTIONAL ACTIVATOR DEVR_DOSR"/>
    <property type="match status" value="1"/>
</dbReference>
<dbReference type="InterPro" id="IPR003018">
    <property type="entry name" value="GAF"/>
</dbReference>
<sequence length="273" mass="29304">MSDRPRIHRVLTRLREASRLPLTFGGAVHEGWQVRLTEFAGRNRGALRGVALGAGLGLGGKVVAVRRPLSINDYVASPGISHDYDRIIAAEGLRAMVAAPVVVRGKARAVLYGSTRSAEALGDRVLQMFQDAARELEQSLAVAAEVERRLAWLREHGRAGASDGADPDGPRREQVREAYAELRILSQQTGDPRLAAVCAKLAGAGTGDALKLSERELDVLSCVALGWTNTHIATDLGVGAETVKSYLHGAMRKLGAHTRMEAVVTARRRGLLP</sequence>
<reference evidence="5 6" key="1">
    <citation type="submission" date="2020-04" db="EMBL/GenBank/DDBJ databases">
        <title>Novel species.</title>
        <authorList>
            <person name="Teo W.F.A."/>
            <person name="Lipun K."/>
            <person name="Srisuk N."/>
            <person name="Duangmal K."/>
        </authorList>
    </citation>
    <scope>NUCLEOTIDE SEQUENCE [LARGE SCALE GENOMIC DNA]</scope>
    <source>
        <strain evidence="5 6">K13G38</strain>
    </source>
</reference>
<dbReference type="SUPFAM" id="SSF55781">
    <property type="entry name" value="GAF domain-like"/>
    <property type="match status" value="1"/>
</dbReference>
<evidence type="ECO:0000313" key="5">
    <source>
        <dbReference type="EMBL" id="NKQ53948.1"/>
    </source>
</evidence>
<dbReference type="Proteomes" id="UP000715441">
    <property type="component" value="Unassembled WGS sequence"/>
</dbReference>
<organism evidence="5 6">
    <name type="scientific">Amycolatopsis acididurans</name>
    <dbReference type="NCBI Taxonomy" id="2724524"/>
    <lineage>
        <taxon>Bacteria</taxon>
        <taxon>Bacillati</taxon>
        <taxon>Actinomycetota</taxon>
        <taxon>Actinomycetes</taxon>
        <taxon>Pseudonocardiales</taxon>
        <taxon>Pseudonocardiaceae</taxon>
        <taxon>Amycolatopsis</taxon>
    </lineage>
</organism>
<dbReference type="EMBL" id="JAAXLS010000007">
    <property type="protein sequence ID" value="NKQ53948.1"/>
    <property type="molecule type" value="Genomic_DNA"/>
</dbReference>
<keyword evidence="3" id="KW-0804">Transcription</keyword>
<dbReference type="RefSeq" id="WP_168515370.1">
    <property type="nucleotide sequence ID" value="NZ_JAAXLS010000007.1"/>
</dbReference>
<dbReference type="SUPFAM" id="SSF46894">
    <property type="entry name" value="C-terminal effector domain of the bipartite response regulators"/>
    <property type="match status" value="1"/>
</dbReference>
<dbReference type="Gene3D" id="3.30.450.40">
    <property type="match status" value="1"/>
</dbReference>
<dbReference type="PRINTS" id="PR00038">
    <property type="entry name" value="HTHLUXR"/>
</dbReference>
<feature type="domain" description="HTH luxR-type" evidence="4">
    <location>
        <begin position="205"/>
        <end position="270"/>
    </location>
</feature>
<accession>A0ABX1J2F3</accession>
<evidence type="ECO:0000256" key="1">
    <source>
        <dbReference type="ARBA" id="ARBA00023015"/>
    </source>
</evidence>
<dbReference type="Pfam" id="PF00196">
    <property type="entry name" value="GerE"/>
    <property type="match status" value="1"/>
</dbReference>
<dbReference type="PROSITE" id="PS50043">
    <property type="entry name" value="HTH_LUXR_2"/>
    <property type="match status" value="1"/>
</dbReference>
<evidence type="ECO:0000313" key="6">
    <source>
        <dbReference type="Proteomes" id="UP000715441"/>
    </source>
</evidence>
<evidence type="ECO:0000256" key="3">
    <source>
        <dbReference type="ARBA" id="ARBA00023163"/>
    </source>
</evidence>
<dbReference type="InterPro" id="IPR016032">
    <property type="entry name" value="Sig_transdc_resp-reg_C-effctor"/>
</dbReference>
<keyword evidence="2" id="KW-0238">DNA-binding</keyword>
<comment type="caution">
    <text evidence="5">The sequence shown here is derived from an EMBL/GenBank/DDBJ whole genome shotgun (WGS) entry which is preliminary data.</text>
</comment>
<dbReference type="Pfam" id="PF01590">
    <property type="entry name" value="GAF"/>
    <property type="match status" value="1"/>
</dbReference>
<dbReference type="PANTHER" id="PTHR44688">
    <property type="entry name" value="DNA-BINDING TRANSCRIPTIONAL ACTIVATOR DEVR_DOSR"/>
    <property type="match status" value="1"/>
</dbReference>
<evidence type="ECO:0000259" key="4">
    <source>
        <dbReference type="PROSITE" id="PS50043"/>
    </source>
</evidence>
<gene>
    <name evidence="5" type="ORF">HFP15_13760</name>
</gene>
<dbReference type="InterPro" id="IPR029016">
    <property type="entry name" value="GAF-like_dom_sf"/>
</dbReference>
<protein>
    <submittedName>
        <fullName evidence="5">Helix-turn-helix transcriptional regulator</fullName>
    </submittedName>
</protein>
<dbReference type="InterPro" id="IPR036388">
    <property type="entry name" value="WH-like_DNA-bd_sf"/>
</dbReference>
<name>A0ABX1J2F3_9PSEU</name>
<dbReference type="InterPro" id="IPR000792">
    <property type="entry name" value="Tscrpt_reg_LuxR_C"/>
</dbReference>
<keyword evidence="1" id="KW-0805">Transcription regulation</keyword>
<dbReference type="CDD" id="cd06170">
    <property type="entry name" value="LuxR_C_like"/>
    <property type="match status" value="1"/>
</dbReference>
<evidence type="ECO:0000256" key="2">
    <source>
        <dbReference type="ARBA" id="ARBA00023125"/>
    </source>
</evidence>